<dbReference type="GeneID" id="103707921"/>
<dbReference type="OrthoDB" id="1898021at2759"/>
<evidence type="ECO:0000313" key="2">
    <source>
        <dbReference type="RefSeq" id="XP_008790857.1"/>
    </source>
</evidence>
<dbReference type="AlphaFoldDB" id="A0A8B7C3D2"/>
<dbReference type="PANTHER" id="PTHR33702:SF5">
    <property type="entry name" value="OS01G0308600 PROTEIN"/>
    <property type="match status" value="1"/>
</dbReference>
<sequence length="179" mass="19724">MPRRFLSCHPSPGRTSIAANIGDRADKGEASEMEAYKGGLKGYWKRRAYQRLDGSGGGTRRRRRAELGGGRKRRFWRIRIAPPRLRFLARVASPKRFLARIRDAYVRMMLSFASSGAIAAGYTEYGGDAAAGFRRPQLKEYDEKMIVEIYKSLVAQGSLISAAAAAAAAGGDPQIAVRR</sequence>
<dbReference type="KEGG" id="pda:103707921"/>
<name>A0A8B7C3D2_PHODC</name>
<reference evidence="2" key="2">
    <citation type="submission" date="2025-08" db="UniProtKB">
        <authorList>
            <consortium name="RefSeq"/>
        </authorList>
    </citation>
    <scope>IDENTIFICATION</scope>
    <source>
        <tissue evidence="2">Young leaves</tissue>
    </source>
</reference>
<protein>
    <submittedName>
        <fullName evidence="2">Uncharacterized protein LOC103707921</fullName>
    </submittedName>
</protein>
<dbReference type="PANTHER" id="PTHR33702">
    <property type="entry name" value="BNAA09G40010D PROTEIN"/>
    <property type="match status" value="1"/>
</dbReference>
<gene>
    <name evidence="2" type="primary">LOC103707921</name>
</gene>
<organism evidence="1 2">
    <name type="scientific">Phoenix dactylifera</name>
    <name type="common">Date palm</name>
    <dbReference type="NCBI Taxonomy" id="42345"/>
    <lineage>
        <taxon>Eukaryota</taxon>
        <taxon>Viridiplantae</taxon>
        <taxon>Streptophyta</taxon>
        <taxon>Embryophyta</taxon>
        <taxon>Tracheophyta</taxon>
        <taxon>Spermatophyta</taxon>
        <taxon>Magnoliopsida</taxon>
        <taxon>Liliopsida</taxon>
        <taxon>Arecaceae</taxon>
        <taxon>Coryphoideae</taxon>
        <taxon>Phoeniceae</taxon>
        <taxon>Phoenix</taxon>
    </lineage>
</organism>
<reference evidence="1" key="1">
    <citation type="journal article" date="2019" name="Nat. Commun.">
        <title>Genome-wide association mapping of date palm fruit traits.</title>
        <authorList>
            <person name="Hazzouri K.M."/>
            <person name="Gros-Balthazard M."/>
            <person name="Flowers J.M."/>
            <person name="Copetti D."/>
            <person name="Lemansour A."/>
            <person name="Lebrun M."/>
            <person name="Masmoudi K."/>
            <person name="Ferrand S."/>
            <person name="Dhar M.I."/>
            <person name="Fresquez Z.A."/>
            <person name="Rosas U."/>
            <person name="Zhang J."/>
            <person name="Talag J."/>
            <person name="Lee S."/>
            <person name="Kudrna D."/>
            <person name="Powell R.F."/>
            <person name="Leitch I.J."/>
            <person name="Krueger R.R."/>
            <person name="Wing R.A."/>
            <person name="Amiri K.M.A."/>
            <person name="Purugganan M.D."/>
        </authorList>
    </citation>
    <scope>NUCLEOTIDE SEQUENCE [LARGE SCALE GENOMIC DNA]</scope>
    <source>
        <strain evidence="1">cv. Khalas</strain>
    </source>
</reference>
<dbReference type="RefSeq" id="XP_008790857.1">
    <property type="nucleotide sequence ID" value="XM_008792635.4"/>
</dbReference>
<evidence type="ECO:0000313" key="1">
    <source>
        <dbReference type="Proteomes" id="UP000228380"/>
    </source>
</evidence>
<accession>A0A8B7C3D2</accession>
<keyword evidence="1" id="KW-1185">Reference proteome</keyword>
<dbReference type="Proteomes" id="UP000228380">
    <property type="component" value="Chromosome 13"/>
</dbReference>
<proteinExistence type="predicted"/>